<gene>
    <name evidence="4" type="primary">yijE_2</name>
    <name evidence="4" type="ORF">NCTC13149_01743</name>
</gene>
<evidence type="ECO:0000256" key="1">
    <source>
        <dbReference type="ARBA" id="ARBA00007362"/>
    </source>
</evidence>
<evidence type="ECO:0000259" key="3">
    <source>
        <dbReference type="Pfam" id="PF00892"/>
    </source>
</evidence>
<feature type="domain" description="EamA" evidence="3">
    <location>
        <begin position="3"/>
        <end position="135"/>
    </location>
</feature>
<dbReference type="Gene3D" id="1.10.3730.20">
    <property type="match status" value="1"/>
</dbReference>
<comment type="similarity">
    <text evidence="1">Belongs to the EamA transporter family.</text>
</comment>
<keyword evidence="2" id="KW-0812">Transmembrane</keyword>
<dbReference type="GO" id="GO:0016020">
    <property type="term" value="C:membrane"/>
    <property type="evidence" value="ECO:0007669"/>
    <property type="project" value="InterPro"/>
</dbReference>
<dbReference type="Pfam" id="PF00892">
    <property type="entry name" value="EamA"/>
    <property type="match status" value="2"/>
</dbReference>
<dbReference type="RefSeq" id="WP_019034979.1">
    <property type="nucleotide sequence ID" value="NZ_UGSZ01000001.1"/>
</dbReference>
<feature type="transmembrane region" description="Helical" evidence="2">
    <location>
        <begin position="94"/>
        <end position="113"/>
    </location>
</feature>
<evidence type="ECO:0000313" key="5">
    <source>
        <dbReference type="Proteomes" id="UP000255517"/>
    </source>
</evidence>
<dbReference type="SUPFAM" id="SSF103481">
    <property type="entry name" value="Multidrug resistance efflux transporter EmrE"/>
    <property type="match status" value="2"/>
</dbReference>
<accession>A0A379C6D6</accession>
<dbReference type="PANTHER" id="PTHR22911">
    <property type="entry name" value="ACYL-MALONYL CONDENSING ENZYME-RELATED"/>
    <property type="match status" value="1"/>
</dbReference>
<sequence>MNLIYVFLAAIFFSSMEVAIKLSGGAFNPIQLNLLRFFIGALILYPISKRELKKADYKLKKDDYIGFAITGLLCIVFAMTCYTLSVYYLDAHVAGILFCSNTFFSMILGHLFTKEKISKNVFIGIVIAFIGFLVLINPLNFKGSLFGFIVNILSAFSFSLYSLVGKKLNAHKPIKSPTITSFTFLFGCVELLILVLVSRISSVSEFFMGIGLDKFASIPIISGINKDNILILLYIAIFVTGMGFVCHFFAVEKNPIAISSLVFFIKPILAPIFSLIFLKERISTNEIIGVILIAIASSIIFMEKRNLEKRVSLEN</sequence>
<reference evidence="4 5" key="1">
    <citation type="submission" date="2018-06" db="EMBL/GenBank/DDBJ databases">
        <authorList>
            <consortium name="Pathogen Informatics"/>
            <person name="Doyle S."/>
        </authorList>
    </citation>
    <scope>NUCLEOTIDE SEQUENCE [LARGE SCALE GENOMIC DNA]</scope>
    <source>
        <strain evidence="4 5">NCTC13149</strain>
    </source>
</reference>
<evidence type="ECO:0000256" key="2">
    <source>
        <dbReference type="SAM" id="Phobius"/>
    </source>
</evidence>
<dbReference type="EMBL" id="UGSZ01000001">
    <property type="protein sequence ID" value="SUB57882.1"/>
    <property type="molecule type" value="Genomic_DNA"/>
</dbReference>
<feature type="transmembrane region" description="Helical" evidence="2">
    <location>
        <begin position="176"/>
        <end position="200"/>
    </location>
</feature>
<dbReference type="InterPro" id="IPR037185">
    <property type="entry name" value="EmrE-like"/>
</dbReference>
<protein>
    <submittedName>
        <fullName evidence="4">Uncharacterized inner membrane transporter yiJE</fullName>
    </submittedName>
</protein>
<feature type="transmembrane region" description="Helical" evidence="2">
    <location>
        <begin position="256"/>
        <end position="278"/>
    </location>
</feature>
<evidence type="ECO:0000313" key="4">
    <source>
        <dbReference type="EMBL" id="SUB57882.1"/>
    </source>
</evidence>
<feature type="transmembrane region" description="Helical" evidence="2">
    <location>
        <begin position="120"/>
        <end position="139"/>
    </location>
</feature>
<keyword evidence="2" id="KW-1133">Transmembrane helix</keyword>
<dbReference type="Proteomes" id="UP000255517">
    <property type="component" value="Unassembled WGS sequence"/>
</dbReference>
<feature type="transmembrane region" description="Helical" evidence="2">
    <location>
        <begin position="145"/>
        <end position="164"/>
    </location>
</feature>
<feature type="transmembrane region" description="Helical" evidence="2">
    <location>
        <begin position="285"/>
        <end position="302"/>
    </location>
</feature>
<dbReference type="InterPro" id="IPR000620">
    <property type="entry name" value="EamA_dom"/>
</dbReference>
<feature type="domain" description="EamA" evidence="3">
    <location>
        <begin position="146"/>
        <end position="301"/>
    </location>
</feature>
<dbReference type="OrthoDB" id="9813604at2"/>
<organism evidence="4 5">
    <name type="scientific">Peptoniphilus lacrimalis</name>
    <dbReference type="NCBI Taxonomy" id="33031"/>
    <lineage>
        <taxon>Bacteria</taxon>
        <taxon>Bacillati</taxon>
        <taxon>Bacillota</taxon>
        <taxon>Tissierellia</taxon>
        <taxon>Tissierellales</taxon>
        <taxon>Peptoniphilaceae</taxon>
        <taxon>Peptoniphilus</taxon>
    </lineage>
</organism>
<feature type="transmembrane region" description="Helical" evidence="2">
    <location>
        <begin position="29"/>
        <end position="47"/>
    </location>
</feature>
<name>A0A379C6D6_9FIRM</name>
<keyword evidence="2" id="KW-0472">Membrane</keyword>
<dbReference type="AlphaFoldDB" id="A0A379C6D6"/>
<proteinExistence type="inferred from homology"/>
<feature type="transmembrane region" description="Helical" evidence="2">
    <location>
        <begin position="67"/>
        <end position="88"/>
    </location>
</feature>
<feature type="transmembrane region" description="Helical" evidence="2">
    <location>
        <begin position="231"/>
        <end position="250"/>
    </location>
</feature>